<dbReference type="Gene3D" id="3.40.50.720">
    <property type="entry name" value="NAD(P)-binding Rossmann-like Domain"/>
    <property type="match status" value="1"/>
</dbReference>
<name>A0A449AIV7_9BACT</name>
<gene>
    <name evidence="3" type="primary">ktrA</name>
    <name evidence="3" type="ORF">NCTC10142_00642</name>
</gene>
<dbReference type="EMBL" id="LR214986">
    <property type="protein sequence ID" value="VEU64876.1"/>
    <property type="molecule type" value="Genomic_DNA"/>
</dbReference>
<evidence type="ECO:0000313" key="3">
    <source>
        <dbReference type="EMBL" id="VEU64876.1"/>
    </source>
</evidence>
<dbReference type="GO" id="GO:0008324">
    <property type="term" value="F:monoatomic cation transmembrane transporter activity"/>
    <property type="evidence" value="ECO:0007669"/>
    <property type="project" value="InterPro"/>
</dbReference>
<dbReference type="InterPro" id="IPR006037">
    <property type="entry name" value="RCK_C"/>
</dbReference>
<protein>
    <submittedName>
        <fullName evidence="3">Potassium uptake protein A</fullName>
    </submittedName>
</protein>
<organism evidence="3 4">
    <name type="scientific">Mycoplasmopsis cynos</name>
    <dbReference type="NCBI Taxonomy" id="171284"/>
    <lineage>
        <taxon>Bacteria</taxon>
        <taxon>Bacillati</taxon>
        <taxon>Mycoplasmatota</taxon>
        <taxon>Mycoplasmoidales</taxon>
        <taxon>Metamycoplasmataceae</taxon>
        <taxon>Mycoplasmopsis</taxon>
    </lineage>
</organism>
<dbReference type="GO" id="GO:0006813">
    <property type="term" value="P:potassium ion transport"/>
    <property type="evidence" value="ECO:0007669"/>
    <property type="project" value="InterPro"/>
</dbReference>
<dbReference type="InterPro" id="IPR036721">
    <property type="entry name" value="RCK_C_sf"/>
</dbReference>
<accession>A0A449AIV7</accession>
<dbReference type="Gene3D" id="3.30.70.1450">
    <property type="entry name" value="Regulator of K+ conductance, C-terminal domain"/>
    <property type="match status" value="1"/>
</dbReference>
<feature type="domain" description="RCK C-terminal" evidence="2">
    <location>
        <begin position="139"/>
        <end position="222"/>
    </location>
</feature>
<dbReference type="PANTHER" id="PTHR43833">
    <property type="entry name" value="POTASSIUM CHANNEL PROTEIN 2-RELATED-RELATED"/>
    <property type="match status" value="1"/>
</dbReference>
<dbReference type="InterPro" id="IPR050721">
    <property type="entry name" value="Trk_Ktr_HKT_K-transport"/>
</dbReference>
<proteinExistence type="predicted"/>
<dbReference type="Pfam" id="PF02254">
    <property type="entry name" value="TrkA_N"/>
    <property type="match status" value="1"/>
</dbReference>
<evidence type="ECO:0000259" key="1">
    <source>
        <dbReference type="PROSITE" id="PS51201"/>
    </source>
</evidence>
<dbReference type="SUPFAM" id="SSF116726">
    <property type="entry name" value="TrkA C-terminal domain-like"/>
    <property type="match status" value="1"/>
</dbReference>
<reference evidence="3 4" key="1">
    <citation type="submission" date="2019-01" db="EMBL/GenBank/DDBJ databases">
        <authorList>
            <consortium name="Pathogen Informatics"/>
        </authorList>
    </citation>
    <scope>NUCLEOTIDE SEQUENCE [LARGE SCALE GENOMIC DNA]</scope>
    <source>
        <strain evidence="3 4">NCTC10142</strain>
        <plasmid evidence="4">13</plasmid>
    </source>
</reference>
<evidence type="ECO:0000259" key="2">
    <source>
        <dbReference type="PROSITE" id="PS51202"/>
    </source>
</evidence>
<evidence type="ECO:0000313" key="4">
    <source>
        <dbReference type="Proteomes" id="UP000289506"/>
    </source>
</evidence>
<geneLocation type="plasmid" evidence="3 4">
    <name>13</name>
</geneLocation>
<feature type="domain" description="RCK N-terminal" evidence="1">
    <location>
        <begin position="6"/>
        <end position="118"/>
    </location>
</feature>
<dbReference type="PROSITE" id="PS51202">
    <property type="entry name" value="RCK_C"/>
    <property type="match status" value="1"/>
</dbReference>
<dbReference type="InterPro" id="IPR003148">
    <property type="entry name" value="RCK_N"/>
</dbReference>
<dbReference type="PANTHER" id="PTHR43833:SF7">
    <property type="entry name" value="KTR SYSTEM POTASSIUM UPTAKE PROTEIN C"/>
    <property type="match status" value="1"/>
</dbReference>
<dbReference type="PROSITE" id="PS51201">
    <property type="entry name" value="RCK_N"/>
    <property type="match status" value="1"/>
</dbReference>
<sequence>MKVKFIEDIAVIGAGRFGQAVVDQLLKLGKTVTFIDKDEEKIKSYKDDIENLIVGDAADIKLLKANKLERFGTIVVAAPENIEIVAALLEIKANNIIARATNLRHARVLRQIGVDTIVSPEYEAGKRTALIAANSSFVKYSENLQEVGDDFVIGTTIVKNFSLDNKLVKDIDFNSRGVTLVLIKSKGISIRPTGMSKIYYNDILTFIGEISDVNSTFEWLNKDLHHKGQSTEIF</sequence>
<dbReference type="Proteomes" id="UP000289506">
    <property type="component" value="Plasmid 13"/>
</dbReference>
<dbReference type="AlphaFoldDB" id="A0A449AIV7"/>
<dbReference type="RefSeq" id="WP_129720711.1">
    <property type="nucleotide sequence ID" value="NZ_CP141042.1"/>
</dbReference>
<dbReference type="Pfam" id="PF02080">
    <property type="entry name" value="TrkA_C"/>
    <property type="match status" value="1"/>
</dbReference>
<keyword evidence="3" id="KW-0614">Plasmid</keyword>
<dbReference type="InterPro" id="IPR036291">
    <property type="entry name" value="NAD(P)-bd_dom_sf"/>
</dbReference>
<dbReference type="SUPFAM" id="SSF51735">
    <property type="entry name" value="NAD(P)-binding Rossmann-fold domains"/>
    <property type="match status" value="1"/>
</dbReference>